<dbReference type="GO" id="GO:0008270">
    <property type="term" value="F:zinc ion binding"/>
    <property type="evidence" value="ECO:0007669"/>
    <property type="project" value="UniProtKB-KW"/>
</dbReference>
<keyword evidence="1" id="KW-0863">Zinc-finger</keyword>
<name>A0A5A8D5V3_CAFRO</name>
<dbReference type="InterPro" id="IPR039301">
    <property type="entry name" value="Sip5/DA2"/>
</dbReference>
<keyword evidence="1" id="KW-0862">Zinc</keyword>
<dbReference type="PANTHER" id="PTHR31315">
    <property type="entry name" value="PROTEIN SIP5"/>
    <property type="match status" value="1"/>
</dbReference>
<dbReference type="GO" id="GO:0005737">
    <property type="term" value="C:cytoplasm"/>
    <property type="evidence" value="ECO:0007669"/>
    <property type="project" value="TreeGrafter"/>
</dbReference>
<evidence type="ECO:0000256" key="1">
    <source>
        <dbReference type="PROSITE-ProRule" id="PRU00175"/>
    </source>
</evidence>
<evidence type="ECO:0000259" key="3">
    <source>
        <dbReference type="PROSITE" id="PS50089"/>
    </source>
</evidence>
<protein>
    <recommendedName>
        <fullName evidence="3">RING-type domain-containing protein</fullName>
    </recommendedName>
</protein>
<accession>A0A5A8D5V3</accession>
<keyword evidence="1" id="KW-0479">Metal-binding</keyword>
<feature type="region of interest" description="Disordered" evidence="2">
    <location>
        <begin position="1"/>
        <end position="22"/>
    </location>
</feature>
<reference evidence="4 5" key="1">
    <citation type="submission" date="2019-07" db="EMBL/GenBank/DDBJ databases">
        <title>Genomes of Cafeteria roenbergensis.</title>
        <authorList>
            <person name="Fischer M.G."/>
            <person name="Hackl T."/>
            <person name="Roman M."/>
        </authorList>
    </citation>
    <scope>NUCLEOTIDE SEQUENCE [LARGE SCALE GENOMIC DNA]</scope>
    <source>
        <strain evidence="4 5">Cflag</strain>
    </source>
</reference>
<dbReference type="PROSITE" id="PS50089">
    <property type="entry name" value="ZF_RING_2"/>
    <property type="match status" value="1"/>
</dbReference>
<organism evidence="4 5">
    <name type="scientific">Cafeteria roenbergensis</name>
    <name type="common">Marine flagellate</name>
    <dbReference type="NCBI Taxonomy" id="33653"/>
    <lineage>
        <taxon>Eukaryota</taxon>
        <taxon>Sar</taxon>
        <taxon>Stramenopiles</taxon>
        <taxon>Bigyra</taxon>
        <taxon>Opalozoa</taxon>
        <taxon>Bicosoecida</taxon>
        <taxon>Cafeteriaceae</taxon>
        <taxon>Cafeteria</taxon>
    </lineage>
</organism>
<dbReference type="Gene3D" id="3.30.40.10">
    <property type="entry name" value="Zinc/RING finger domain, C3HC4 (zinc finger)"/>
    <property type="match status" value="1"/>
</dbReference>
<dbReference type="PROSITE" id="PS50330">
    <property type="entry name" value="UIM"/>
    <property type="match status" value="1"/>
</dbReference>
<dbReference type="InterPro" id="IPR013083">
    <property type="entry name" value="Znf_RING/FYVE/PHD"/>
</dbReference>
<dbReference type="InterPro" id="IPR001841">
    <property type="entry name" value="Znf_RING"/>
</dbReference>
<gene>
    <name evidence="4" type="ORF">FNF31_04454</name>
</gene>
<feature type="region of interest" description="Disordered" evidence="2">
    <location>
        <begin position="203"/>
        <end position="227"/>
    </location>
</feature>
<proteinExistence type="predicted"/>
<feature type="domain" description="RING-type" evidence="3">
    <location>
        <begin position="55"/>
        <end position="98"/>
    </location>
</feature>
<dbReference type="Proteomes" id="UP000325113">
    <property type="component" value="Unassembled WGS sequence"/>
</dbReference>
<dbReference type="InterPro" id="IPR003903">
    <property type="entry name" value="UIM_dom"/>
</dbReference>
<evidence type="ECO:0000313" key="4">
    <source>
        <dbReference type="EMBL" id="KAA0160144.1"/>
    </source>
</evidence>
<sequence>MGNMAATGADGLSLPEGPRSGHQAEWDAATIATMVRSGKLKPVFPSSDCVGWDECPICFGTFPAAVLNSVSCCSATLCTSCFLQCQAPDMSKPCPFCTSSGMAPVAGEPVEPDSLRDALGSAQAEAAATEAMGGRCLAPSIPKSTALERQAIMRRVSELQSGRHSGAASTGSQASVQELLVAMGIEDGPQADMLRAALAAAAAQSEGSTGGARAPSGEGEGEDDDAMLARALAMSLASHTAGN</sequence>
<comment type="caution">
    <text evidence="4">The sequence shown here is derived from an EMBL/GenBank/DDBJ whole genome shotgun (WGS) entry which is preliminary data.</text>
</comment>
<evidence type="ECO:0000313" key="5">
    <source>
        <dbReference type="Proteomes" id="UP000325113"/>
    </source>
</evidence>
<dbReference type="PANTHER" id="PTHR31315:SF1">
    <property type="entry name" value="PROTEIN SIP5"/>
    <property type="match status" value="1"/>
</dbReference>
<evidence type="ECO:0000256" key="2">
    <source>
        <dbReference type="SAM" id="MobiDB-lite"/>
    </source>
</evidence>
<dbReference type="EMBL" id="VLTM01000047">
    <property type="protein sequence ID" value="KAA0160144.1"/>
    <property type="molecule type" value="Genomic_DNA"/>
</dbReference>
<dbReference type="AlphaFoldDB" id="A0A5A8D5V3"/>